<proteinExistence type="predicted"/>
<keyword evidence="2" id="KW-1133">Transmembrane helix</keyword>
<dbReference type="OrthoDB" id="3248909at2759"/>
<evidence type="ECO:0000256" key="1">
    <source>
        <dbReference type="SAM" id="MobiDB-lite"/>
    </source>
</evidence>
<feature type="transmembrane region" description="Helical" evidence="2">
    <location>
        <begin position="134"/>
        <end position="154"/>
    </location>
</feature>
<evidence type="ECO:0000313" key="4">
    <source>
        <dbReference type="Proteomes" id="UP000244855"/>
    </source>
</evidence>
<keyword evidence="2" id="KW-0472">Membrane</keyword>
<evidence type="ECO:0000256" key="2">
    <source>
        <dbReference type="SAM" id="Phobius"/>
    </source>
</evidence>
<name>A0A2V1E825_9PLEO</name>
<feature type="transmembrane region" description="Helical" evidence="2">
    <location>
        <begin position="1295"/>
        <end position="1316"/>
    </location>
</feature>
<dbReference type="InterPro" id="IPR021840">
    <property type="entry name" value="DUF3433"/>
</dbReference>
<dbReference type="Pfam" id="PF11915">
    <property type="entry name" value="DUF3433"/>
    <property type="match status" value="2"/>
</dbReference>
<organism evidence="3 4">
    <name type="scientific">Periconia macrospinosa</name>
    <dbReference type="NCBI Taxonomy" id="97972"/>
    <lineage>
        <taxon>Eukaryota</taxon>
        <taxon>Fungi</taxon>
        <taxon>Dikarya</taxon>
        <taxon>Ascomycota</taxon>
        <taxon>Pezizomycotina</taxon>
        <taxon>Dothideomycetes</taxon>
        <taxon>Pleosporomycetidae</taxon>
        <taxon>Pleosporales</taxon>
        <taxon>Massarineae</taxon>
        <taxon>Periconiaceae</taxon>
        <taxon>Periconia</taxon>
    </lineage>
</organism>
<feature type="transmembrane region" description="Helical" evidence="2">
    <location>
        <begin position="658"/>
        <end position="678"/>
    </location>
</feature>
<dbReference type="Proteomes" id="UP000244855">
    <property type="component" value="Unassembled WGS sequence"/>
</dbReference>
<feature type="transmembrane region" description="Helical" evidence="2">
    <location>
        <begin position="203"/>
        <end position="227"/>
    </location>
</feature>
<sequence length="1382" mass="153630">MSGRGAYERVSLPDTRSVSAISDISESGRDTLRPNARDDVSPMSSPSLPAQDLSNLKSNDRNITQTSISTTTSSRRKAAYNDAKWLPITLRTHVIWVPTAISLICGLVIMLLSWYSKKNNGLGPATTAIFGWKFVPTFIAVIYTQLTTILFDDVKRTEPFARMARPTGSIPNASHTILDTPRVWWITLALGFQKKRNGGKRGWVLIMTCLVNVLAFLAISPLSSALLDVRSMRITRQIEMARLVPKQGEPLKLVDDRSMYFRTTAAVLQNVTTSPWISDEYAVLPFWPVDNPDAVWNGPITSSSTKLACENDSSVRLDGPDGCQYNISVATVASLGGLISWTDSNHIADGYSFDDRSHFSTNSKCQGDEAIILSTEWTDYDSPQRNEAYQFRSNATIRGYMCSSEVSTAIIDVDASVSETTFNVSFNETRFHDVKSAITENLMNLTDLFRISTDPKWYQYIPRGDSDEFNGLAALLATQHGLNATLMLQDQELDQKAAYIRRRLFSELLRSSIDAPGASQTENIPGEDTFFERRVRVSVEAAALLASLFFISFLMLVYITWFSRLTQRPLNLAHDPATVLGTAALVANSTEILSSLRGLNQATAQEVISTLGGRVYSTSSGVLYEDSVHSKRKGIDSRSRSPQKGRSQIPSLLKIRTLLGLLLYLAALLTALAVVHRFASRSSLRQGLFTYRVNSDAFGSFAPFSIIPTVLGVGLGLWWNGMDKSFRSLQPYVAMSRAPTKITRGAGVSYQSSHWLLASSRAVKNHHWLLSLVTLGTFLAQAFIIAMSALFQLNTGLVESQISLDRSLEIRQAPHVRLAYTNYPPSINNSDSFISNGFSATLKDVYANLTTNWMYSAIIQATLSGSEPPWSKDGWSFVPLNLSGVDTLRQTHQQDDSDIQETLKNYSPINITVKTPALRARLECSPTGDVTKTSWWLNPWSSNTSDLAKEDTELRELPSYWRFNSSEVPNYDTPIAPDSWYISCCFNQSEPSRMNNLTMSLAVGYWTPNFGKRYGEQSVTMDNGNFTIKWINGQGGFTDYGGVSPITFRNATRLQSLNCMPIIEGSEAEIKVDKQTQRVHSFTILKDPVPEDGAWSDNFVVRDPYDPNDPDFKAQIKPSYANVIYLVRQNVTTSYGNLFTQALLRASRMQGLPDLAKLNSGVPENLRDNVFNIRNNLTGLNLDFMSYASYVRAGEDAAALLDQGSLMRRSEATFSLFFQHYVSSTVFPNSGGWAFQPIGYKIKDLRGIANGTFRQIQPGGKPAAKVEDLPPRNTEPTATATMTTRVEMLDMNREAFLVCLVILCWLVFTVLIVAALHRRTFKELDRNIESIADTLVLVAGSERLLAALREHGVQGLIGTDVKTRLGWFRAPDGRMRFGIEIV</sequence>
<keyword evidence="2" id="KW-0812">Transmembrane</keyword>
<evidence type="ECO:0000313" key="3">
    <source>
        <dbReference type="EMBL" id="PVI05804.1"/>
    </source>
</evidence>
<dbReference type="EMBL" id="KZ805312">
    <property type="protein sequence ID" value="PVI05804.1"/>
    <property type="molecule type" value="Genomic_DNA"/>
</dbReference>
<feature type="compositionally biased region" description="Polar residues" evidence="1">
    <location>
        <begin position="42"/>
        <end position="57"/>
    </location>
</feature>
<gene>
    <name evidence="3" type="ORF">DM02DRAFT_668131</name>
</gene>
<feature type="transmembrane region" description="Helical" evidence="2">
    <location>
        <begin position="94"/>
        <end position="114"/>
    </location>
</feature>
<feature type="region of interest" description="Disordered" evidence="1">
    <location>
        <begin position="22"/>
        <end position="62"/>
    </location>
</feature>
<reference evidence="3 4" key="1">
    <citation type="journal article" date="2018" name="Sci. Rep.">
        <title>Comparative genomics provides insights into the lifestyle and reveals functional heterogeneity of dark septate endophytic fungi.</title>
        <authorList>
            <person name="Knapp D.G."/>
            <person name="Nemeth J.B."/>
            <person name="Barry K."/>
            <person name="Hainaut M."/>
            <person name="Henrissat B."/>
            <person name="Johnson J."/>
            <person name="Kuo A."/>
            <person name="Lim J.H.P."/>
            <person name="Lipzen A."/>
            <person name="Nolan M."/>
            <person name="Ohm R.A."/>
            <person name="Tamas L."/>
            <person name="Grigoriev I.V."/>
            <person name="Spatafora J.W."/>
            <person name="Nagy L.G."/>
            <person name="Kovacs G.M."/>
        </authorList>
    </citation>
    <scope>NUCLEOTIDE SEQUENCE [LARGE SCALE GENOMIC DNA]</scope>
    <source>
        <strain evidence="3 4">DSE2036</strain>
    </source>
</reference>
<dbReference type="PANTHER" id="PTHR37544">
    <property type="entry name" value="SPRAY-RELATED"/>
    <property type="match status" value="1"/>
</dbReference>
<feature type="transmembrane region" description="Helical" evidence="2">
    <location>
        <begin position="541"/>
        <end position="561"/>
    </location>
</feature>
<feature type="compositionally biased region" description="Basic and acidic residues" evidence="1">
    <location>
        <begin position="26"/>
        <end position="40"/>
    </location>
</feature>
<feature type="transmembrane region" description="Helical" evidence="2">
    <location>
        <begin position="768"/>
        <end position="791"/>
    </location>
</feature>
<keyword evidence="4" id="KW-1185">Reference proteome</keyword>
<feature type="transmembrane region" description="Helical" evidence="2">
    <location>
        <begin position="698"/>
        <end position="719"/>
    </location>
</feature>
<protein>
    <submittedName>
        <fullName evidence="3">Uncharacterized protein</fullName>
    </submittedName>
</protein>
<accession>A0A2V1E825</accession>
<dbReference type="PANTHER" id="PTHR37544:SF3">
    <property type="entry name" value="SPRAY"/>
    <property type="match status" value="1"/>
</dbReference>